<evidence type="ECO:0000256" key="7">
    <source>
        <dbReference type="SAM" id="Phobius"/>
    </source>
</evidence>
<feature type="transmembrane region" description="Helical" evidence="7">
    <location>
        <begin position="552"/>
        <end position="574"/>
    </location>
</feature>
<keyword evidence="4 7" id="KW-1133">Transmembrane helix</keyword>
<comment type="caution">
    <text evidence="9">The sequence shown here is derived from an EMBL/GenBank/DDBJ whole genome shotgun (WGS) entry which is preliminary data.</text>
</comment>
<organism evidence="9 10">
    <name type="scientific">Tolypocladium paradoxum</name>
    <dbReference type="NCBI Taxonomy" id="94208"/>
    <lineage>
        <taxon>Eukaryota</taxon>
        <taxon>Fungi</taxon>
        <taxon>Dikarya</taxon>
        <taxon>Ascomycota</taxon>
        <taxon>Pezizomycotina</taxon>
        <taxon>Sordariomycetes</taxon>
        <taxon>Hypocreomycetidae</taxon>
        <taxon>Hypocreales</taxon>
        <taxon>Ophiocordycipitaceae</taxon>
        <taxon>Tolypocladium</taxon>
    </lineage>
</organism>
<feature type="transmembrane region" description="Helical" evidence="7">
    <location>
        <begin position="229"/>
        <end position="249"/>
    </location>
</feature>
<reference evidence="9 10" key="1">
    <citation type="submission" date="2018-01" db="EMBL/GenBank/DDBJ databases">
        <title>Harnessing the power of phylogenomics to disentangle the directionality and signatures of interkingdom host jumping in the parasitic fungal genus Tolypocladium.</title>
        <authorList>
            <person name="Quandt C.A."/>
            <person name="Patterson W."/>
            <person name="Spatafora J.W."/>
        </authorList>
    </citation>
    <scope>NUCLEOTIDE SEQUENCE [LARGE SCALE GENOMIC DNA]</scope>
    <source>
        <strain evidence="9 10">NRBC 100945</strain>
    </source>
</reference>
<dbReference type="PANTHER" id="PTHR23501">
    <property type="entry name" value="MAJOR FACILITATOR SUPERFAMILY"/>
    <property type="match status" value="1"/>
</dbReference>
<feature type="transmembrane region" description="Helical" evidence="7">
    <location>
        <begin position="67"/>
        <end position="97"/>
    </location>
</feature>
<feature type="transmembrane region" description="Helical" evidence="7">
    <location>
        <begin position="270"/>
        <end position="288"/>
    </location>
</feature>
<evidence type="ECO:0000313" key="10">
    <source>
        <dbReference type="Proteomes" id="UP000237481"/>
    </source>
</evidence>
<evidence type="ECO:0000256" key="1">
    <source>
        <dbReference type="ARBA" id="ARBA00004141"/>
    </source>
</evidence>
<evidence type="ECO:0000256" key="2">
    <source>
        <dbReference type="ARBA" id="ARBA00022448"/>
    </source>
</evidence>
<keyword evidence="3 7" id="KW-0812">Transmembrane</keyword>
<dbReference type="Proteomes" id="UP000237481">
    <property type="component" value="Unassembled WGS sequence"/>
</dbReference>
<dbReference type="FunFam" id="1.20.1720.10:FF:000012">
    <property type="entry name" value="MFS toxin efflux pump (AflT)"/>
    <property type="match status" value="1"/>
</dbReference>
<dbReference type="InterPro" id="IPR036259">
    <property type="entry name" value="MFS_trans_sf"/>
</dbReference>
<feature type="transmembrane region" description="Helical" evidence="7">
    <location>
        <begin position="165"/>
        <end position="189"/>
    </location>
</feature>
<dbReference type="InterPro" id="IPR011701">
    <property type="entry name" value="MFS"/>
</dbReference>
<feature type="transmembrane region" description="Helical" evidence="7">
    <location>
        <begin position="337"/>
        <end position="358"/>
    </location>
</feature>
<feature type="transmembrane region" description="Helical" evidence="7">
    <location>
        <begin position="139"/>
        <end position="159"/>
    </location>
</feature>
<dbReference type="PANTHER" id="PTHR23501:SF177">
    <property type="entry name" value="MAJOR FACILITATOR SUPERFAMILY (MFS) PROFILE DOMAIN-CONTAINING PROTEIN-RELATED"/>
    <property type="match status" value="1"/>
</dbReference>
<dbReference type="AlphaFoldDB" id="A0A2S4LA98"/>
<keyword evidence="2" id="KW-0813">Transport</keyword>
<dbReference type="EMBL" id="PKSG01000044">
    <property type="protein sequence ID" value="POR39370.1"/>
    <property type="molecule type" value="Genomic_DNA"/>
</dbReference>
<protein>
    <submittedName>
        <fullName evidence="9">Efflux pump antibiotic resistance protein</fullName>
    </submittedName>
</protein>
<keyword evidence="10" id="KW-1185">Reference proteome</keyword>
<dbReference type="GO" id="GO:0005886">
    <property type="term" value="C:plasma membrane"/>
    <property type="evidence" value="ECO:0007669"/>
    <property type="project" value="TreeGrafter"/>
</dbReference>
<dbReference type="Pfam" id="PF07690">
    <property type="entry name" value="MFS_1"/>
    <property type="match status" value="1"/>
</dbReference>
<dbReference type="OrthoDB" id="10021397at2759"/>
<evidence type="ECO:0000256" key="4">
    <source>
        <dbReference type="ARBA" id="ARBA00022989"/>
    </source>
</evidence>
<dbReference type="PRINTS" id="PR01036">
    <property type="entry name" value="TCRTETB"/>
</dbReference>
<feature type="domain" description="Major facilitator superfamily (MFS) profile" evidence="8">
    <location>
        <begin position="68"/>
        <end position="579"/>
    </location>
</feature>
<evidence type="ECO:0000259" key="8">
    <source>
        <dbReference type="PROSITE" id="PS50850"/>
    </source>
</evidence>
<accession>A0A2S4LA98</accession>
<evidence type="ECO:0000313" key="9">
    <source>
        <dbReference type="EMBL" id="POR39370.1"/>
    </source>
</evidence>
<gene>
    <name evidence="9" type="ORF">TPAR_00446</name>
</gene>
<name>A0A2S4LA98_9HYPO</name>
<sequence>MSSSAASILAKPEDPDARQIGSSNKKPLASDPEKKDVEGGDASEEPPAADSPVAGAGEYPQGLTLTFIVVALALSMFLVALDMVSLAASTIIATAIPKITDEFQGLSDIAWYGSAFFMTTGGFQSSWGKAFKYFPLKTAFLVSIFIFEVGSLICGVAPTSTALTVGRAIAGVGAAGVSSGAYVLIAFAAQPQKRPALTGIIGACFGVASVIGPLVGGAFADKVTWRWCFYINLPIGGVSALIILILFRAPSHAKPAEAPLAEKLLQMDPLGTVLVMGGIISYVLALQYGGQAYAWNSSQVVGLLAGFVVISLVFAAWEMFNGERAMFVPRLMKQRTVWYNSLYAFFFIGSYFNIIYYLPIYFQSIGDVSPTGSGVRNLPLILTANVATILSGFTISKISRPTLVAAIGAAIATVAVGLLYTLDIGTSTGKVVGFQILAGACFGYPFQIPIIHAQASSNPEDIAVVTAIVMCEIGRLQMTVNDMPWTNTVGGAFLLSAAQAAFVNTMVTELPLTAPRVDPAGVVATGATEIRHAFNADQVPGILRAYMSGIKVTFAISIAAVGIAFLVSFICSLARPKPKTQDDTSGRSATPTS</sequence>
<comment type="subcellular location">
    <subcellularLocation>
        <location evidence="1">Membrane</location>
        <topology evidence="1">Multi-pass membrane protein</topology>
    </subcellularLocation>
</comment>
<dbReference type="GO" id="GO:0022857">
    <property type="term" value="F:transmembrane transporter activity"/>
    <property type="evidence" value="ECO:0007669"/>
    <property type="project" value="InterPro"/>
</dbReference>
<evidence type="ECO:0000256" key="3">
    <source>
        <dbReference type="ARBA" id="ARBA00022692"/>
    </source>
</evidence>
<feature type="transmembrane region" description="Helical" evidence="7">
    <location>
        <begin position="403"/>
        <end position="422"/>
    </location>
</feature>
<dbReference type="Gene3D" id="1.20.1250.20">
    <property type="entry name" value="MFS general substrate transporter like domains"/>
    <property type="match status" value="1"/>
</dbReference>
<evidence type="ECO:0000256" key="5">
    <source>
        <dbReference type="ARBA" id="ARBA00023136"/>
    </source>
</evidence>
<feature type="transmembrane region" description="Helical" evidence="7">
    <location>
        <begin position="196"/>
        <end position="217"/>
    </location>
</feature>
<dbReference type="InterPro" id="IPR020846">
    <property type="entry name" value="MFS_dom"/>
</dbReference>
<dbReference type="Gene3D" id="1.20.1720.10">
    <property type="entry name" value="Multidrug resistance protein D"/>
    <property type="match status" value="1"/>
</dbReference>
<dbReference type="PROSITE" id="PS50850">
    <property type="entry name" value="MFS"/>
    <property type="match status" value="1"/>
</dbReference>
<evidence type="ECO:0000256" key="6">
    <source>
        <dbReference type="SAM" id="MobiDB-lite"/>
    </source>
</evidence>
<feature type="transmembrane region" description="Helical" evidence="7">
    <location>
        <begin position="378"/>
        <end position="396"/>
    </location>
</feature>
<proteinExistence type="predicted"/>
<feature type="transmembrane region" description="Helical" evidence="7">
    <location>
        <begin position="300"/>
        <end position="317"/>
    </location>
</feature>
<keyword evidence="5 7" id="KW-0472">Membrane</keyword>
<dbReference type="CDD" id="cd17502">
    <property type="entry name" value="MFS_Azr1_MDR_like"/>
    <property type="match status" value="1"/>
</dbReference>
<feature type="region of interest" description="Disordered" evidence="6">
    <location>
        <begin position="1"/>
        <end position="54"/>
    </location>
</feature>
<dbReference type="SUPFAM" id="SSF103473">
    <property type="entry name" value="MFS general substrate transporter"/>
    <property type="match status" value="1"/>
</dbReference>